<dbReference type="GO" id="GO:0016740">
    <property type="term" value="F:transferase activity"/>
    <property type="evidence" value="ECO:0007669"/>
    <property type="project" value="UniProtKB-KW"/>
</dbReference>
<dbReference type="AlphaFoldDB" id="A0ABC9XAX0"/>
<dbReference type="EMBL" id="BAAFJT010000010">
    <property type="protein sequence ID" value="GAB0193917.1"/>
    <property type="molecule type" value="Genomic_DNA"/>
</dbReference>
<evidence type="ECO:0000256" key="2">
    <source>
        <dbReference type="ARBA" id="ARBA00022679"/>
    </source>
</evidence>
<dbReference type="InterPro" id="IPR051496">
    <property type="entry name" value="H-rev107_PLA/AT"/>
</dbReference>
<evidence type="ECO:0000256" key="1">
    <source>
        <dbReference type="ARBA" id="ARBA00007824"/>
    </source>
</evidence>
<sequence>MKFHKAKCKVLHGGWGNPNHNCRLGGEWIESSPEEKDLGVLIDEKLNTSRQCLLDAQKANHVLGCITSSVTIRWREGILPLYSALRDYKKIKFVLSGDKEFFEEVSESNVQPGDIVLVPFLSTPGINSNIFQHAAVYCGDGEVIHFQNMSSSDKSGRISKEGFNAMKKERGKCRILRKKGGINLNDFRCKVRKAMCSEAYYDLCKNNCIHFALYLLDMAEFYMKLVEVQNEDDSGSSRDMLTSVREYLLFGDKKIFEEVSESNLQPGDIVLFPFINISGVNNIIFQHAAVYCGDGEVIHFQRTAFFGKSGLISKEGFEAMKKERGKCRILRKKGGINLNDFRCKVRKAMNGEAYYSLRTNNCIHFALYLLDMAEFYMKLDREILPKLGLSIVSER</sequence>
<keyword evidence="2" id="KW-0808">Transferase</keyword>
<gene>
    <name evidence="6" type="ORF">GRJ2_001857000</name>
</gene>
<dbReference type="InterPro" id="IPR007053">
    <property type="entry name" value="LRAT_dom"/>
</dbReference>
<keyword evidence="3" id="KW-0378">Hydrolase</keyword>
<dbReference type="PANTHER" id="PTHR13943">
    <property type="entry name" value="HRAS-LIKE SUPPRESSOR - RELATED"/>
    <property type="match status" value="1"/>
</dbReference>
<keyword evidence="4" id="KW-0443">Lipid metabolism</keyword>
<evidence type="ECO:0000313" key="7">
    <source>
        <dbReference type="Proteomes" id="UP001623348"/>
    </source>
</evidence>
<evidence type="ECO:0000313" key="6">
    <source>
        <dbReference type="EMBL" id="GAB0193917.1"/>
    </source>
</evidence>
<evidence type="ECO:0000256" key="3">
    <source>
        <dbReference type="ARBA" id="ARBA00022801"/>
    </source>
</evidence>
<dbReference type="PROSITE" id="PS51934">
    <property type="entry name" value="LRAT"/>
    <property type="match status" value="2"/>
</dbReference>
<dbReference type="Gene3D" id="3.90.1720.10">
    <property type="entry name" value="endopeptidase domain like (from Nostoc punctiforme)"/>
    <property type="match status" value="2"/>
</dbReference>
<proteinExistence type="inferred from homology"/>
<comment type="caution">
    <text evidence="6">The sequence shown here is derived from an EMBL/GenBank/DDBJ whole genome shotgun (WGS) entry which is preliminary data.</text>
</comment>
<dbReference type="SUPFAM" id="SSF54001">
    <property type="entry name" value="Cysteine proteinases"/>
    <property type="match status" value="2"/>
</dbReference>
<name>A0ABC9XAX0_GRUJA</name>
<reference evidence="6 7" key="1">
    <citation type="submission" date="2024-06" db="EMBL/GenBank/DDBJ databases">
        <title>The draft genome of Grus japonensis, version 3.</title>
        <authorList>
            <person name="Nabeshima K."/>
            <person name="Suzuki S."/>
            <person name="Onuma M."/>
        </authorList>
    </citation>
    <scope>NUCLEOTIDE SEQUENCE [LARGE SCALE GENOMIC DNA]</scope>
    <source>
        <strain evidence="6 7">451A</strain>
    </source>
</reference>
<comment type="similarity">
    <text evidence="1">Belongs to the H-rev107 family.</text>
</comment>
<dbReference type="Pfam" id="PF04970">
    <property type="entry name" value="LRAT"/>
    <property type="match status" value="2"/>
</dbReference>
<dbReference type="Proteomes" id="UP001623348">
    <property type="component" value="Unassembled WGS sequence"/>
</dbReference>
<feature type="domain" description="LRAT" evidence="5">
    <location>
        <begin position="123"/>
        <end position="229"/>
    </location>
</feature>
<dbReference type="PANTHER" id="PTHR13943:SF77">
    <property type="entry name" value="LRAT DOMAIN-CONTAINING PROTEIN"/>
    <property type="match status" value="1"/>
</dbReference>
<feature type="domain" description="LRAT" evidence="5">
    <location>
        <begin position="277"/>
        <end position="383"/>
    </location>
</feature>
<accession>A0ABC9XAX0</accession>
<protein>
    <recommendedName>
        <fullName evidence="5">LRAT domain-containing protein</fullName>
    </recommendedName>
</protein>
<organism evidence="6 7">
    <name type="scientific">Grus japonensis</name>
    <name type="common">Japanese crane</name>
    <name type="synonym">Red-crowned crane</name>
    <dbReference type="NCBI Taxonomy" id="30415"/>
    <lineage>
        <taxon>Eukaryota</taxon>
        <taxon>Metazoa</taxon>
        <taxon>Chordata</taxon>
        <taxon>Craniata</taxon>
        <taxon>Vertebrata</taxon>
        <taxon>Euteleostomi</taxon>
        <taxon>Archelosauria</taxon>
        <taxon>Archosauria</taxon>
        <taxon>Dinosauria</taxon>
        <taxon>Saurischia</taxon>
        <taxon>Theropoda</taxon>
        <taxon>Coelurosauria</taxon>
        <taxon>Aves</taxon>
        <taxon>Neognathae</taxon>
        <taxon>Neoaves</taxon>
        <taxon>Gruiformes</taxon>
        <taxon>Gruidae</taxon>
        <taxon>Grus</taxon>
    </lineage>
</organism>
<evidence type="ECO:0000259" key="5">
    <source>
        <dbReference type="PROSITE" id="PS51934"/>
    </source>
</evidence>
<keyword evidence="7" id="KW-1185">Reference proteome</keyword>
<dbReference type="GO" id="GO:0016787">
    <property type="term" value="F:hydrolase activity"/>
    <property type="evidence" value="ECO:0007669"/>
    <property type="project" value="UniProtKB-KW"/>
</dbReference>
<dbReference type="GO" id="GO:0006629">
    <property type="term" value="P:lipid metabolic process"/>
    <property type="evidence" value="ECO:0007669"/>
    <property type="project" value="UniProtKB-KW"/>
</dbReference>
<dbReference type="InterPro" id="IPR038765">
    <property type="entry name" value="Papain-like_cys_pep_sf"/>
</dbReference>
<evidence type="ECO:0000256" key="4">
    <source>
        <dbReference type="ARBA" id="ARBA00023098"/>
    </source>
</evidence>